<evidence type="ECO:0000256" key="14">
    <source>
        <dbReference type="ARBA" id="ARBA00023136"/>
    </source>
</evidence>
<reference evidence="22" key="2">
    <citation type="submission" date="2018-11" db="EMBL/GenBank/DDBJ databases">
        <title>Trombidioid mite genomics.</title>
        <authorList>
            <person name="Dong X."/>
        </authorList>
    </citation>
    <scope>NUCLEOTIDE SEQUENCE</scope>
    <source>
        <strain evidence="22">UoL-WK</strain>
    </source>
</reference>
<gene>
    <name evidence="23" type="ORF">B4U79_02101</name>
    <name evidence="22" type="ORF">B4U79_11784</name>
</gene>
<dbReference type="InterPro" id="IPR036638">
    <property type="entry name" value="HLH_DNA-bd_sf"/>
</dbReference>
<evidence type="ECO:0000256" key="13">
    <source>
        <dbReference type="ARBA" id="ARBA00023125"/>
    </source>
</evidence>
<feature type="non-terminal residue" evidence="22">
    <location>
        <position position="480"/>
    </location>
</feature>
<protein>
    <recommendedName>
        <fullName evidence="19">Integrin beta</fullName>
    </recommendedName>
</protein>
<dbReference type="InterPro" id="IPR015439">
    <property type="entry name" value="Integrin_b-2_sf"/>
</dbReference>
<dbReference type="PRINTS" id="PR01186">
    <property type="entry name" value="INTEGRINB"/>
</dbReference>
<dbReference type="Gene3D" id="6.20.50.10">
    <property type="match status" value="1"/>
</dbReference>
<evidence type="ECO:0000256" key="16">
    <source>
        <dbReference type="ARBA" id="ARBA00023163"/>
    </source>
</evidence>
<evidence type="ECO:0000256" key="9">
    <source>
        <dbReference type="ARBA" id="ARBA00022889"/>
    </source>
</evidence>
<keyword evidence="9 19" id="KW-0130">Cell adhesion</keyword>
<dbReference type="GO" id="GO:0005925">
    <property type="term" value="C:focal adhesion"/>
    <property type="evidence" value="ECO:0007669"/>
    <property type="project" value="TreeGrafter"/>
</dbReference>
<dbReference type="Pfam" id="PF17205">
    <property type="entry name" value="PSI_integrin"/>
    <property type="match status" value="1"/>
</dbReference>
<evidence type="ECO:0000259" key="21">
    <source>
        <dbReference type="PROSITE" id="PS50888"/>
    </source>
</evidence>
<keyword evidence="4" id="KW-1003">Cell membrane</keyword>
<name>A0A3S3PNR6_9ACAR</name>
<feature type="domain" description="BHLH" evidence="21">
    <location>
        <begin position="38"/>
        <end position="90"/>
    </location>
</feature>
<evidence type="ECO:0000256" key="10">
    <source>
        <dbReference type="ARBA" id="ARBA00022989"/>
    </source>
</evidence>
<dbReference type="FunFam" id="3.40.50.410:FF:000002">
    <property type="entry name" value="Integrin beta"/>
    <property type="match status" value="1"/>
</dbReference>
<dbReference type="PANTHER" id="PTHR10082">
    <property type="entry name" value="INTEGRIN BETA SUBUNIT"/>
    <property type="match status" value="1"/>
</dbReference>
<dbReference type="SMART" id="SM00187">
    <property type="entry name" value="INB"/>
    <property type="match status" value="1"/>
</dbReference>
<keyword evidence="14" id="KW-0472">Membrane</keyword>
<keyword evidence="7" id="KW-0732">Signal</keyword>
<keyword evidence="5" id="KW-0245">EGF-like domain</keyword>
<dbReference type="SUPFAM" id="SSF53300">
    <property type="entry name" value="vWA-like"/>
    <property type="match status" value="1"/>
</dbReference>
<evidence type="ECO:0000256" key="11">
    <source>
        <dbReference type="ARBA" id="ARBA00023015"/>
    </source>
</evidence>
<evidence type="ECO:0000256" key="2">
    <source>
        <dbReference type="ARBA" id="ARBA00004251"/>
    </source>
</evidence>
<dbReference type="Gene3D" id="3.40.50.410">
    <property type="entry name" value="von Willebrand factor, type A domain"/>
    <property type="match status" value="1"/>
</dbReference>
<keyword evidence="12 19" id="KW-0401">Integrin</keyword>
<evidence type="ECO:0000256" key="1">
    <source>
        <dbReference type="ARBA" id="ARBA00004123"/>
    </source>
</evidence>
<proteinExistence type="inferred from homology"/>
<dbReference type="InterPro" id="IPR033760">
    <property type="entry name" value="Integrin_beta_N"/>
</dbReference>
<dbReference type="Proteomes" id="UP000285301">
    <property type="component" value="Unassembled WGS sequence"/>
</dbReference>
<dbReference type="SMART" id="SM00353">
    <property type="entry name" value="HLH"/>
    <property type="match status" value="1"/>
</dbReference>
<keyword evidence="11" id="KW-0805">Transcription regulation</keyword>
<evidence type="ECO:0000313" key="23">
    <source>
        <dbReference type="EMBL" id="RWS06721.1"/>
    </source>
</evidence>
<dbReference type="Pfam" id="PF00010">
    <property type="entry name" value="HLH"/>
    <property type="match status" value="1"/>
</dbReference>
<organism evidence="22 24">
    <name type="scientific">Dinothrombium tinctorium</name>
    <dbReference type="NCBI Taxonomy" id="1965070"/>
    <lineage>
        <taxon>Eukaryota</taxon>
        <taxon>Metazoa</taxon>
        <taxon>Ecdysozoa</taxon>
        <taxon>Arthropoda</taxon>
        <taxon>Chelicerata</taxon>
        <taxon>Arachnida</taxon>
        <taxon>Acari</taxon>
        <taxon>Acariformes</taxon>
        <taxon>Trombidiformes</taxon>
        <taxon>Prostigmata</taxon>
        <taxon>Anystina</taxon>
        <taxon>Parasitengona</taxon>
        <taxon>Trombidioidea</taxon>
        <taxon>Trombidiidae</taxon>
        <taxon>Dinothrombium</taxon>
    </lineage>
</organism>
<keyword evidence="16" id="KW-0804">Transcription</keyword>
<evidence type="ECO:0000256" key="19">
    <source>
        <dbReference type="RuleBase" id="RU000633"/>
    </source>
</evidence>
<dbReference type="GO" id="GO:0046983">
    <property type="term" value="F:protein dimerization activity"/>
    <property type="evidence" value="ECO:0007669"/>
    <property type="project" value="InterPro"/>
</dbReference>
<evidence type="ECO:0000256" key="17">
    <source>
        <dbReference type="ARBA" id="ARBA00023180"/>
    </source>
</evidence>
<evidence type="ECO:0000256" key="8">
    <source>
        <dbReference type="ARBA" id="ARBA00022737"/>
    </source>
</evidence>
<evidence type="ECO:0000256" key="20">
    <source>
        <dbReference type="SAM" id="MobiDB-lite"/>
    </source>
</evidence>
<keyword evidence="15" id="KW-1015">Disulfide bond</keyword>
<dbReference type="OrthoDB" id="410592at2759"/>
<keyword evidence="10" id="KW-1133">Transmembrane helix</keyword>
<comment type="subcellular location">
    <subcellularLocation>
        <location evidence="2 19">Cell membrane</location>
        <topology evidence="2 19">Single-pass type I membrane protein</topology>
    </subcellularLocation>
    <subcellularLocation>
        <location evidence="1">Nucleus</location>
    </subcellularLocation>
</comment>
<reference evidence="22 24" key="1">
    <citation type="journal article" date="2018" name="Gigascience">
        <title>Genomes of trombidid mites reveal novel predicted allergens and laterally-transferred genes associated with secondary metabolism.</title>
        <authorList>
            <person name="Dong X."/>
            <person name="Chaisiri K."/>
            <person name="Xia D."/>
            <person name="Armstrong S.D."/>
            <person name="Fang Y."/>
            <person name="Donnelly M.J."/>
            <person name="Kadowaki T."/>
            <person name="McGarry J.W."/>
            <person name="Darby A.C."/>
            <person name="Makepeace B.L."/>
        </authorList>
    </citation>
    <scope>NUCLEOTIDE SEQUENCE [LARGE SCALE GENOMIC DNA]</scope>
    <source>
        <strain evidence="22">UoL-WK</strain>
    </source>
</reference>
<feature type="region of interest" description="Disordered" evidence="20">
    <location>
        <begin position="1"/>
        <end position="22"/>
    </location>
</feature>
<keyword evidence="18" id="KW-0539">Nucleus</keyword>
<dbReference type="InterPro" id="IPR036465">
    <property type="entry name" value="vWFA_dom_sf"/>
</dbReference>
<dbReference type="AlphaFoldDB" id="A0A3S3PNR6"/>
<dbReference type="SUPFAM" id="SSF47459">
    <property type="entry name" value="HLH, helix-loop-helix DNA-binding domain"/>
    <property type="match status" value="1"/>
</dbReference>
<dbReference type="Pfam" id="PF00362">
    <property type="entry name" value="Integrin_beta"/>
    <property type="match status" value="1"/>
</dbReference>
<evidence type="ECO:0000256" key="6">
    <source>
        <dbReference type="ARBA" id="ARBA00022692"/>
    </source>
</evidence>
<dbReference type="STRING" id="1965070.A0A3S3PNR6"/>
<dbReference type="PANTHER" id="PTHR10082:SF60">
    <property type="entry name" value="INTEGRIN BETA-PS"/>
    <property type="match status" value="1"/>
</dbReference>
<dbReference type="EMBL" id="NCKU01003925">
    <property type="protein sequence ID" value="RWS06721.1"/>
    <property type="molecule type" value="Genomic_DNA"/>
</dbReference>
<comment type="caution">
    <text evidence="22">The sequence shown here is derived from an EMBL/GenBank/DDBJ whole genome shotgun (WGS) entry which is preliminary data.</text>
</comment>
<comment type="similarity">
    <text evidence="3 19">Belongs to the integrin beta chain family.</text>
</comment>
<dbReference type="GO" id="GO:0005178">
    <property type="term" value="F:integrin binding"/>
    <property type="evidence" value="ECO:0007669"/>
    <property type="project" value="TreeGrafter"/>
</dbReference>
<evidence type="ECO:0000256" key="5">
    <source>
        <dbReference type="ARBA" id="ARBA00022536"/>
    </source>
</evidence>
<evidence type="ECO:0000256" key="12">
    <source>
        <dbReference type="ARBA" id="ARBA00023037"/>
    </source>
</evidence>
<dbReference type="PROSITE" id="PS50888">
    <property type="entry name" value="BHLH"/>
    <property type="match status" value="1"/>
</dbReference>
<dbReference type="EMBL" id="NCKU01004944">
    <property type="protein sequence ID" value="RWS05225.1"/>
    <property type="molecule type" value="Genomic_DNA"/>
</dbReference>
<dbReference type="GO" id="GO:0033627">
    <property type="term" value="P:cell adhesion mediated by integrin"/>
    <property type="evidence" value="ECO:0007669"/>
    <property type="project" value="TreeGrafter"/>
</dbReference>
<keyword evidence="8" id="KW-0677">Repeat</keyword>
<dbReference type="Gene3D" id="3.30.1680.10">
    <property type="entry name" value="ligand-binding face of the semaphorins, domain 2"/>
    <property type="match status" value="1"/>
</dbReference>
<dbReference type="GO" id="GO:0009986">
    <property type="term" value="C:cell surface"/>
    <property type="evidence" value="ECO:0007669"/>
    <property type="project" value="TreeGrafter"/>
</dbReference>
<evidence type="ECO:0000256" key="7">
    <source>
        <dbReference type="ARBA" id="ARBA00022729"/>
    </source>
</evidence>
<dbReference type="GO" id="GO:0007229">
    <property type="term" value="P:integrin-mediated signaling pathway"/>
    <property type="evidence" value="ECO:0007669"/>
    <property type="project" value="UniProtKB-KW"/>
</dbReference>
<evidence type="ECO:0000256" key="15">
    <source>
        <dbReference type="ARBA" id="ARBA00023157"/>
    </source>
</evidence>
<keyword evidence="24" id="KW-1185">Reference proteome</keyword>
<evidence type="ECO:0000256" key="18">
    <source>
        <dbReference type="ARBA" id="ARBA00023242"/>
    </source>
</evidence>
<dbReference type="GO" id="GO:0007160">
    <property type="term" value="P:cell-matrix adhesion"/>
    <property type="evidence" value="ECO:0007669"/>
    <property type="project" value="TreeGrafter"/>
</dbReference>
<evidence type="ECO:0000256" key="4">
    <source>
        <dbReference type="ARBA" id="ARBA00022475"/>
    </source>
</evidence>
<dbReference type="CDD" id="cd11465">
    <property type="entry name" value="bHLH_TS_scleraxis_like"/>
    <property type="match status" value="1"/>
</dbReference>
<dbReference type="InterPro" id="IPR011598">
    <property type="entry name" value="bHLH_dom"/>
</dbReference>
<evidence type="ECO:0000313" key="24">
    <source>
        <dbReference type="Proteomes" id="UP000285301"/>
    </source>
</evidence>
<dbReference type="Gene3D" id="4.10.280.10">
    <property type="entry name" value="Helix-loop-helix DNA-binding domain"/>
    <property type="match status" value="1"/>
</dbReference>
<evidence type="ECO:0000256" key="3">
    <source>
        <dbReference type="ARBA" id="ARBA00007449"/>
    </source>
</evidence>
<dbReference type="FunFam" id="4.10.280.10:FF:000010">
    <property type="entry name" value="Scleraxis bHLH transcription factor"/>
    <property type="match status" value="1"/>
</dbReference>
<accession>A0A3S3PNR6</accession>
<dbReference type="SUPFAM" id="SSF103575">
    <property type="entry name" value="Plexin repeat"/>
    <property type="match status" value="1"/>
</dbReference>
<dbReference type="GO" id="GO:0098609">
    <property type="term" value="P:cell-cell adhesion"/>
    <property type="evidence" value="ECO:0007669"/>
    <property type="project" value="TreeGrafter"/>
</dbReference>
<keyword evidence="13" id="KW-0238">DNA-binding</keyword>
<evidence type="ECO:0000313" key="22">
    <source>
        <dbReference type="EMBL" id="RWS05225.1"/>
    </source>
</evidence>
<keyword evidence="17" id="KW-0325">Glycoprotein</keyword>
<keyword evidence="6 19" id="KW-0812">Transmembrane</keyword>
<dbReference type="GO" id="GO:0005634">
    <property type="term" value="C:nucleus"/>
    <property type="evidence" value="ECO:0007669"/>
    <property type="project" value="UniProtKB-SubCell"/>
</dbReference>
<dbReference type="InterPro" id="IPR002369">
    <property type="entry name" value="Integrin_bsu_VWA"/>
</dbReference>
<dbReference type="GO" id="GO:0008305">
    <property type="term" value="C:integrin complex"/>
    <property type="evidence" value="ECO:0007669"/>
    <property type="project" value="TreeGrafter"/>
</dbReference>
<dbReference type="InterPro" id="IPR015812">
    <property type="entry name" value="Integrin_bsu"/>
</dbReference>
<sequence length="480" mass="54509">MNYWPDHVDSDGSRDPETATRSNRLECVDEQDSSKTNKHRQVANARERYRTQSVNHAFALLRKLIPTEPCDRKLSKIETLRLATSYINHLNNIINARLLGEMEENACIKYSLSKDVLVDKSEKPTNEHGSHYHRGCNKDHRIFKISIYALCSSALTCNACIAIPSCAWCMQHDFDGSSRCEHELSLQQAHCKDVYHPSSFVKSVVESDDSEEEKQLTPSRIKLKVRQNETVKFKITFQQPKEYPVDLYYLMDLTYSMQAHREKLIELADRLTAEMSKISSNFRLGFGSFIDKVVMPYASVVPAKLRNPCPDSLICDPPYGFRNQLPLSGNFSLFLEKVKNTNLSGNLDNAEGGFDAIMQVIACKDEIRWNEMSRKILIFATDSIFHYAGDGKLGGVVEPNDGRCHLNDDGFYTKSLEQDYPSLGQINRAVIDNKINVIYAVPHEAIDVYKILSTHIRGSVAGMLSNDSSNIVDMIRINYE</sequence>
<dbReference type="GO" id="GO:0016477">
    <property type="term" value="P:cell migration"/>
    <property type="evidence" value="ECO:0007669"/>
    <property type="project" value="TreeGrafter"/>
</dbReference>
<dbReference type="GO" id="GO:0003677">
    <property type="term" value="F:DNA binding"/>
    <property type="evidence" value="ECO:0007669"/>
    <property type="project" value="UniProtKB-KW"/>
</dbReference>